<protein>
    <submittedName>
        <fullName evidence="2">Uncharacterized protein</fullName>
    </submittedName>
</protein>
<organism evidence="2 3">
    <name type="scientific">Symbiodinium microadriaticum</name>
    <name type="common">Dinoflagellate</name>
    <name type="synonym">Zooxanthella microadriatica</name>
    <dbReference type="NCBI Taxonomy" id="2951"/>
    <lineage>
        <taxon>Eukaryota</taxon>
        <taxon>Sar</taxon>
        <taxon>Alveolata</taxon>
        <taxon>Dinophyceae</taxon>
        <taxon>Suessiales</taxon>
        <taxon>Symbiodiniaceae</taxon>
        <taxon>Symbiodinium</taxon>
    </lineage>
</organism>
<keyword evidence="3" id="KW-1185">Reference proteome</keyword>
<evidence type="ECO:0000313" key="2">
    <source>
        <dbReference type="EMBL" id="OLP90728.1"/>
    </source>
</evidence>
<keyword evidence="1" id="KW-0175">Coiled coil</keyword>
<name>A0A1Q9D6D5_SYMMI</name>
<evidence type="ECO:0000313" key="3">
    <source>
        <dbReference type="Proteomes" id="UP000186817"/>
    </source>
</evidence>
<accession>A0A1Q9D6D5</accession>
<comment type="caution">
    <text evidence="2">The sequence shown here is derived from an EMBL/GenBank/DDBJ whole genome shotgun (WGS) entry which is preliminary data.</text>
</comment>
<dbReference type="Proteomes" id="UP000186817">
    <property type="component" value="Unassembled WGS sequence"/>
</dbReference>
<dbReference type="EMBL" id="LSRX01000697">
    <property type="protein sequence ID" value="OLP90728.1"/>
    <property type="molecule type" value="Genomic_DNA"/>
</dbReference>
<sequence>MDGSLSVQLECEDTLTSEEQRLGLFNDLSIALTLVFLPPTAGQSAAIQASDQSVEAAIRQCCEELLSSIVPLEASMGRFTEEQKQQKWREIEEELERIRKEKREQEEQRRQHEEEERKQKEAKQRNLLWKEILLLFGSWHEACEYVDDLTCGFFSHAELSNLLQAMLDDQNMDRWVLEKLLGDQQPKDAAYPQMLDRVWAGAKQATAKHVVL</sequence>
<proteinExistence type="predicted"/>
<evidence type="ECO:0000256" key="1">
    <source>
        <dbReference type="SAM" id="Coils"/>
    </source>
</evidence>
<gene>
    <name evidence="2" type="ORF">AK812_SmicGene27649</name>
</gene>
<dbReference type="AlphaFoldDB" id="A0A1Q9D6D5"/>
<reference evidence="2 3" key="1">
    <citation type="submission" date="2016-02" db="EMBL/GenBank/DDBJ databases">
        <title>Genome analysis of coral dinoflagellate symbionts highlights evolutionary adaptations to a symbiotic lifestyle.</title>
        <authorList>
            <person name="Aranda M."/>
            <person name="Li Y."/>
            <person name="Liew Y.J."/>
            <person name="Baumgarten S."/>
            <person name="Simakov O."/>
            <person name="Wilson M."/>
            <person name="Piel J."/>
            <person name="Ashoor H."/>
            <person name="Bougouffa S."/>
            <person name="Bajic V.B."/>
            <person name="Ryu T."/>
            <person name="Ravasi T."/>
            <person name="Bayer T."/>
            <person name="Micklem G."/>
            <person name="Kim H."/>
            <person name="Bhak J."/>
            <person name="Lajeunesse T.C."/>
            <person name="Voolstra C.R."/>
        </authorList>
    </citation>
    <scope>NUCLEOTIDE SEQUENCE [LARGE SCALE GENOMIC DNA]</scope>
    <source>
        <strain evidence="2 3">CCMP2467</strain>
    </source>
</reference>
<feature type="coiled-coil region" evidence="1">
    <location>
        <begin position="81"/>
        <end position="125"/>
    </location>
</feature>